<accession>A0A1X7A5G7</accession>
<dbReference type="GO" id="GO:0007059">
    <property type="term" value="P:chromosome segregation"/>
    <property type="evidence" value="ECO:0007669"/>
    <property type="project" value="UniProtKB-KW"/>
</dbReference>
<evidence type="ECO:0000313" key="6">
    <source>
        <dbReference type="EMBL" id="PSK80549.1"/>
    </source>
</evidence>
<dbReference type="PANTHER" id="PTHR30349">
    <property type="entry name" value="PHAGE INTEGRASE-RELATED"/>
    <property type="match status" value="1"/>
</dbReference>
<evidence type="ECO:0000256" key="2">
    <source>
        <dbReference type="ARBA" id="ARBA00022908"/>
    </source>
</evidence>
<keyword evidence="9" id="KW-1185">Reference proteome</keyword>
<dbReference type="PANTHER" id="PTHR30349:SF81">
    <property type="entry name" value="TYROSINE RECOMBINASE XERC"/>
    <property type="match status" value="1"/>
</dbReference>
<gene>
    <name evidence="7" type="primary">xerC_3</name>
    <name evidence="6" type="ORF">CLV79_12124</name>
    <name evidence="7" type="ORF">LOS8367_03600</name>
</gene>
<dbReference type="InterPro" id="IPR011010">
    <property type="entry name" value="DNA_brk_join_enz"/>
</dbReference>
<dbReference type="GO" id="GO:0003677">
    <property type="term" value="F:DNA binding"/>
    <property type="evidence" value="ECO:0007669"/>
    <property type="project" value="UniProtKB-KW"/>
</dbReference>
<keyword evidence="4" id="KW-0233">DNA recombination</keyword>
<feature type="domain" description="Tyr recombinase" evidence="5">
    <location>
        <begin position="149"/>
        <end position="354"/>
    </location>
</feature>
<proteinExistence type="predicted"/>
<dbReference type="InterPro" id="IPR013762">
    <property type="entry name" value="Integrase-like_cat_sf"/>
</dbReference>
<dbReference type="Gene3D" id="1.10.150.130">
    <property type="match status" value="1"/>
</dbReference>
<dbReference type="Proteomes" id="UP000240624">
    <property type="component" value="Unassembled WGS sequence"/>
</dbReference>
<dbReference type="InterPro" id="IPR002104">
    <property type="entry name" value="Integrase_catalytic"/>
</dbReference>
<evidence type="ECO:0000256" key="1">
    <source>
        <dbReference type="ARBA" id="ARBA00022829"/>
    </source>
</evidence>
<dbReference type="Gene3D" id="1.10.443.10">
    <property type="entry name" value="Intergrase catalytic core"/>
    <property type="match status" value="1"/>
</dbReference>
<evidence type="ECO:0000313" key="7">
    <source>
        <dbReference type="EMBL" id="SLN71144.1"/>
    </source>
</evidence>
<dbReference type="PROSITE" id="PS51898">
    <property type="entry name" value="TYR_RECOMBINASE"/>
    <property type="match status" value="1"/>
</dbReference>
<dbReference type="InterPro" id="IPR010998">
    <property type="entry name" value="Integrase_recombinase_N"/>
</dbReference>
<reference evidence="6 9" key="2">
    <citation type="submission" date="2018-03" db="EMBL/GenBank/DDBJ databases">
        <title>Genomic Encyclopedia of Archaeal and Bacterial Type Strains, Phase II (KMG-II): from individual species to whole genera.</title>
        <authorList>
            <person name="Goeker M."/>
        </authorList>
    </citation>
    <scope>NUCLEOTIDE SEQUENCE [LARGE SCALE GENOMIC DNA]</scope>
    <source>
        <strain evidence="6 9">DSM 29956</strain>
    </source>
</reference>
<reference evidence="7 8" key="1">
    <citation type="submission" date="2017-03" db="EMBL/GenBank/DDBJ databases">
        <authorList>
            <person name="Afonso C.L."/>
            <person name="Miller P.J."/>
            <person name="Scott M.A."/>
            <person name="Spackman E."/>
            <person name="Goraichik I."/>
            <person name="Dimitrov K.M."/>
            <person name="Suarez D.L."/>
            <person name="Swayne D.E."/>
        </authorList>
    </citation>
    <scope>NUCLEOTIDE SEQUENCE [LARGE SCALE GENOMIC DNA]</scope>
    <source>
        <strain evidence="7 8">CECT 8367</strain>
    </source>
</reference>
<dbReference type="Proteomes" id="UP000193495">
    <property type="component" value="Unassembled WGS sequence"/>
</dbReference>
<dbReference type="InterPro" id="IPR050090">
    <property type="entry name" value="Tyrosine_recombinase_XerCD"/>
</dbReference>
<sequence>MSPIIEHERATPITMPDTPQIPALIALPGHVAGSGRLDRLVDTARGYADHAIAENTRRAYTRDWTAFARWCRLKGADPLPSSPELVGLYITDLAAPSGRTRALSVASIERQLAGLSWNYAQRGMRLDRRDRHIASVLAGIRRRHARPPVQKDAIGPDDLRAMLATLGHDLRSLRDRAMLLIGFAGALRRSELVGLDRAKDDTIAGSGWVEILDAGALVTLRGKTGWREIEIARGSSAATCPVLALERWLDFAKIEFGPLFTAVSRDGRRALPRRLNDRHVARLVQRAALAAGLRPDLPDAERRALFAGHSMRAGLATSAEIDERHVQKQLGHASAEMTRRYQRSRDRFRFNLTKAAGL</sequence>
<evidence type="ECO:0000313" key="8">
    <source>
        <dbReference type="Proteomes" id="UP000193495"/>
    </source>
</evidence>
<evidence type="ECO:0000313" key="9">
    <source>
        <dbReference type="Proteomes" id="UP000240624"/>
    </source>
</evidence>
<evidence type="ECO:0000256" key="4">
    <source>
        <dbReference type="ARBA" id="ARBA00023172"/>
    </source>
</evidence>
<dbReference type="EMBL" id="FWFY01000020">
    <property type="protein sequence ID" value="SLN71144.1"/>
    <property type="molecule type" value="Genomic_DNA"/>
</dbReference>
<dbReference type="GO" id="GO:0006310">
    <property type="term" value="P:DNA recombination"/>
    <property type="evidence" value="ECO:0007669"/>
    <property type="project" value="UniProtKB-KW"/>
</dbReference>
<protein>
    <submittedName>
        <fullName evidence="6">Site-specific recombinase XerD</fullName>
    </submittedName>
    <submittedName>
        <fullName evidence="7">Tyrosine recombinase XerC</fullName>
    </submittedName>
</protein>
<dbReference type="Pfam" id="PF00589">
    <property type="entry name" value="Phage_integrase"/>
    <property type="match status" value="1"/>
</dbReference>
<evidence type="ECO:0000259" key="5">
    <source>
        <dbReference type="PROSITE" id="PS51898"/>
    </source>
</evidence>
<dbReference type="GO" id="GO:0015074">
    <property type="term" value="P:DNA integration"/>
    <property type="evidence" value="ECO:0007669"/>
    <property type="project" value="UniProtKB-KW"/>
</dbReference>
<dbReference type="SUPFAM" id="SSF47823">
    <property type="entry name" value="lambda integrase-like, N-terminal domain"/>
    <property type="match status" value="1"/>
</dbReference>
<name>A0A1X7A5G7_9RHOB</name>
<dbReference type="SUPFAM" id="SSF56349">
    <property type="entry name" value="DNA breaking-rejoining enzymes"/>
    <property type="match status" value="1"/>
</dbReference>
<dbReference type="AlphaFoldDB" id="A0A1X7A5G7"/>
<keyword evidence="3" id="KW-0238">DNA-binding</keyword>
<keyword evidence="2" id="KW-0229">DNA integration</keyword>
<dbReference type="EMBL" id="PYGB01000021">
    <property type="protein sequence ID" value="PSK80549.1"/>
    <property type="molecule type" value="Genomic_DNA"/>
</dbReference>
<organism evidence="7 8">
    <name type="scientific">Limimaricola soesokkakensis</name>
    <dbReference type="NCBI Taxonomy" id="1343159"/>
    <lineage>
        <taxon>Bacteria</taxon>
        <taxon>Pseudomonadati</taxon>
        <taxon>Pseudomonadota</taxon>
        <taxon>Alphaproteobacteria</taxon>
        <taxon>Rhodobacterales</taxon>
        <taxon>Paracoccaceae</taxon>
        <taxon>Limimaricola</taxon>
    </lineage>
</organism>
<keyword evidence="1" id="KW-0159">Chromosome partition</keyword>
<evidence type="ECO:0000256" key="3">
    <source>
        <dbReference type="ARBA" id="ARBA00023125"/>
    </source>
</evidence>